<keyword evidence="5 8" id="KW-1133">Transmembrane helix</keyword>
<evidence type="ECO:0000256" key="7">
    <source>
        <dbReference type="ARBA" id="ARBA00024033"/>
    </source>
</evidence>
<comment type="similarity">
    <text evidence="7">Belongs to the glycosyltransferase 87 family.</text>
</comment>
<dbReference type="RefSeq" id="WP_215621182.1">
    <property type="nucleotide sequence ID" value="NZ_CP076134.1"/>
</dbReference>
<feature type="transmembrane region" description="Helical" evidence="8">
    <location>
        <begin position="21"/>
        <end position="40"/>
    </location>
</feature>
<gene>
    <name evidence="9" type="ORF">KMZ29_22035</name>
</gene>
<name>A0A975RLF3_9BRAD</name>
<feature type="transmembrane region" description="Helical" evidence="8">
    <location>
        <begin position="317"/>
        <end position="343"/>
    </location>
</feature>
<evidence type="ECO:0000313" key="9">
    <source>
        <dbReference type="EMBL" id="QWG12360.1"/>
    </source>
</evidence>
<dbReference type="Pfam" id="PF09594">
    <property type="entry name" value="GT87"/>
    <property type="match status" value="1"/>
</dbReference>
<feature type="transmembrane region" description="Helical" evidence="8">
    <location>
        <begin position="363"/>
        <end position="393"/>
    </location>
</feature>
<keyword evidence="6 8" id="KW-0472">Membrane</keyword>
<dbReference type="EMBL" id="CP076134">
    <property type="protein sequence ID" value="QWG12360.1"/>
    <property type="molecule type" value="Genomic_DNA"/>
</dbReference>
<comment type="subcellular location">
    <subcellularLocation>
        <location evidence="1">Cell membrane</location>
        <topology evidence="1">Multi-pass membrane protein</topology>
    </subcellularLocation>
</comment>
<keyword evidence="3" id="KW-0808">Transferase</keyword>
<evidence type="ECO:0000313" key="10">
    <source>
        <dbReference type="Proteomes" id="UP000680839"/>
    </source>
</evidence>
<keyword evidence="2" id="KW-1003">Cell membrane</keyword>
<evidence type="ECO:0000256" key="6">
    <source>
        <dbReference type="ARBA" id="ARBA00023136"/>
    </source>
</evidence>
<evidence type="ECO:0000256" key="2">
    <source>
        <dbReference type="ARBA" id="ARBA00022475"/>
    </source>
</evidence>
<keyword evidence="4 8" id="KW-0812">Transmembrane</keyword>
<dbReference type="AlphaFoldDB" id="A0A975RLF3"/>
<protein>
    <submittedName>
        <fullName evidence="9">DUF2029 domain-containing protein</fullName>
    </submittedName>
</protein>
<evidence type="ECO:0000256" key="5">
    <source>
        <dbReference type="ARBA" id="ARBA00022989"/>
    </source>
</evidence>
<reference evidence="9" key="1">
    <citation type="submission" date="2021-06" db="EMBL/GenBank/DDBJ databases">
        <title>Bradyrhizobium sp. S2-20-1 Genome sequencing.</title>
        <authorList>
            <person name="Jin L."/>
        </authorList>
    </citation>
    <scope>NUCLEOTIDE SEQUENCE</scope>
    <source>
        <strain evidence="9">S2-20-1</strain>
    </source>
</reference>
<feature type="transmembrane region" description="Helical" evidence="8">
    <location>
        <begin position="221"/>
        <end position="247"/>
    </location>
</feature>
<feature type="transmembrane region" description="Helical" evidence="8">
    <location>
        <begin position="144"/>
        <end position="164"/>
    </location>
</feature>
<sequence>MAHFWQAIRSGEWLTAARARDYSLILLGICALAAVGWIALSDGLIDRNGKPIGTDFASFYAAGSLVLDGRAGDVYNMAAHYAREQQIFGAAMPYYGWLYPPIFLLVATPLALMPYLPALAVWQIGTFALYLLVIGRIVRRMRGVAIGPVWLPIAAGFPAVFINLGHGQNGLLGAGLFGAALLALSARPVVSGVLFGLLAYKPQFALVVPVALLAAGQWRTVIATGITVMALVGITSLIFGADLWLAFAASTETSRKLLLEQGDVGFEKLQSVFAAVRMWGGGVPLAYAVQGVVSAAVVCGTAWTWRSAGDRDLKAALLVIATLLASPHVLDYDLVILGLAIAFATSAGFAGGFRDYEISLLAAAWIVPLLARGVAGVTGIPLGLLVLLALYVVTLRRAAWDRAAPAVSAHEIAQA</sequence>
<dbReference type="Proteomes" id="UP000680839">
    <property type="component" value="Chromosome"/>
</dbReference>
<feature type="transmembrane region" description="Helical" evidence="8">
    <location>
        <begin position="102"/>
        <end position="132"/>
    </location>
</feature>
<evidence type="ECO:0000256" key="1">
    <source>
        <dbReference type="ARBA" id="ARBA00004651"/>
    </source>
</evidence>
<accession>A0A975RLF3</accession>
<evidence type="ECO:0000256" key="3">
    <source>
        <dbReference type="ARBA" id="ARBA00022679"/>
    </source>
</evidence>
<evidence type="ECO:0000256" key="4">
    <source>
        <dbReference type="ARBA" id="ARBA00022692"/>
    </source>
</evidence>
<dbReference type="InterPro" id="IPR018584">
    <property type="entry name" value="GT87"/>
</dbReference>
<proteinExistence type="inferred from homology"/>
<feature type="transmembrane region" description="Helical" evidence="8">
    <location>
        <begin position="285"/>
        <end position="305"/>
    </location>
</feature>
<feature type="transmembrane region" description="Helical" evidence="8">
    <location>
        <begin position="176"/>
        <end position="200"/>
    </location>
</feature>
<evidence type="ECO:0000256" key="8">
    <source>
        <dbReference type="SAM" id="Phobius"/>
    </source>
</evidence>
<organism evidence="9 10">
    <name type="scientific">Bradyrhizobium sediminis</name>
    <dbReference type="NCBI Taxonomy" id="2840469"/>
    <lineage>
        <taxon>Bacteria</taxon>
        <taxon>Pseudomonadati</taxon>
        <taxon>Pseudomonadota</taxon>
        <taxon>Alphaproteobacteria</taxon>
        <taxon>Hyphomicrobiales</taxon>
        <taxon>Nitrobacteraceae</taxon>
        <taxon>Bradyrhizobium</taxon>
    </lineage>
</organism>
<dbReference type="GO" id="GO:0005886">
    <property type="term" value="C:plasma membrane"/>
    <property type="evidence" value="ECO:0007669"/>
    <property type="project" value="UniProtKB-SubCell"/>
</dbReference>
<dbReference type="GO" id="GO:0016758">
    <property type="term" value="F:hexosyltransferase activity"/>
    <property type="evidence" value="ECO:0007669"/>
    <property type="project" value="InterPro"/>
</dbReference>